<feature type="transmembrane region" description="Helical" evidence="2">
    <location>
        <begin position="42"/>
        <end position="67"/>
    </location>
</feature>
<keyword evidence="2" id="KW-1133">Transmembrane helix</keyword>
<organism evidence="3 4">
    <name type="scientific">Plasmodium chabaudi adami</name>
    <dbReference type="NCBI Taxonomy" id="5826"/>
    <lineage>
        <taxon>Eukaryota</taxon>
        <taxon>Sar</taxon>
        <taxon>Alveolata</taxon>
        <taxon>Apicomplexa</taxon>
        <taxon>Aconoidasida</taxon>
        <taxon>Haemosporida</taxon>
        <taxon>Plasmodiidae</taxon>
        <taxon>Plasmodium</taxon>
        <taxon>Plasmodium (Vinckeia)</taxon>
    </lineage>
</organism>
<feature type="region of interest" description="Disordered" evidence="1">
    <location>
        <begin position="247"/>
        <end position="312"/>
    </location>
</feature>
<name>A0A1D3LJ76_PLACE</name>
<sequence length="600" mass="70863">MEDKIIQTHITILLYLMLIVYLKSFTINLGDMPKKLFTYIKVYYAFLIVITVVAFFRRLFLLTSLYITDTVNKLLNYVLLKDNKNEVNYVKSYATKSSSVHDLFFQNNLESEILNKYLNESKIDFYKYFLLYDDLIGNDKNANFCLTNKNEVEQNEINYNQNQNNNFASMDYKDTNQQIDNNFVNNNHTYPYYDEINEISFSNSDSFYDVTNSQTDRYANSFNPMNIKYTRKLYSFFFRKNNTLTKKTSNKGKGKDAQEKEAQESDEGTTSSEETELDNNNDENCEKNFEKNFEKNNDESSDGKCQKKNDKEKSIHNRIKSFKISEDAYFQKHLTKLKHLKFVTFMLDLLSNYKKYIMIDKIIKHLSRCANNTNHNTLSSSINLDKNNADYNITSPTHNNNLNINNEKENDESVIKNINNLEKSPEQVNNCMRKNNNNKLENSNLFPSNIFGNMFNLDNEKKTQNIFFQNVNFQDSSNKENTNVSTENETKKNTVILKSILKKRNPSDLKNENNSKNKNQRHIRFNPKVQTLLFEKYSDDEEYIYNMNHGKKGLYKIFDDYNIKNSDIFSYYNMRNNLNSIFTDIINSVCVYKDKVSRKF</sequence>
<protein>
    <submittedName>
        <fullName evidence="3">Uncharacterized protein</fullName>
    </submittedName>
</protein>
<dbReference type="Proteomes" id="UP000195879">
    <property type="component" value="Chromosome 7"/>
</dbReference>
<evidence type="ECO:0000313" key="4">
    <source>
        <dbReference type="Proteomes" id="UP000195879"/>
    </source>
</evidence>
<dbReference type="EMBL" id="LT608201">
    <property type="protein sequence ID" value="SCM09303.1"/>
    <property type="molecule type" value="Genomic_DNA"/>
</dbReference>
<dbReference type="OrthoDB" id="372628at2759"/>
<reference evidence="3 4" key="1">
    <citation type="submission" date="2016-08" db="EMBL/GenBank/DDBJ databases">
        <authorList>
            <consortium name="Pathogen Informatics"/>
        </authorList>
    </citation>
    <scope>NUCLEOTIDE SEQUENCE [LARGE SCALE GENOMIC DNA]</scope>
    <source>
        <strain evidence="3 4">DK</strain>
    </source>
</reference>
<proteinExistence type="predicted"/>
<feature type="transmembrane region" description="Helical" evidence="2">
    <location>
        <begin position="12"/>
        <end position="30"/>
    </location>
</feature>
<evidence type="ECO:0000313" key="3">
    <source>
        <dbReference type="EMBL" id="SCM09303.1"/>
    </source>
</evidence>
<feature type="compositionally biased region" description="Basic and acidic residues" evidence="1">
    <location>
        <begin position="284"/>
        <end position="312"/>
    </location>
</feature>
<gene>
    <name evidence="3" type="ORF">PCHDK_000132800</name>
</gene>
<evidence type="ECO:0000256" key="1">
    <source>
        <dbReference type="SAM" id="MobiDB-lite"/>
    </source>
</evidence>
<keyword evidence="2" id="KW-0472">Membrane</keyword>
<keyword evidence="2" id="KW-0812">Transmembrane</keyword>
<accession>A0A1D3LJ76</accession>
<dbReference type="AlphaFoldDB" id="A0A1D3LJ76"/>
<feature type="compositionally biased region" description="Acidic residues" evidence="1">
    <location>
        <begin position="273"/>
        <end position="283"/>
    </location>
</feature>
<feature type="compositionally biased region" description="Basic and acidic residues" evidence="1">
    <location>
        <begin position="253"/>
        <end position="263"/>
    </location>
</feature>
<evidence type="ECO:0000256" key="2">
    <source>
        <dbReference type="SAM" id="Phobius"/>
    </source>
</evidence>